<feature type="non-terminal residue" evidence="3">
    <location>
        <position position="1"/>
    </location>
</feature>
<feature type="non-terminal residue" evidence="3">
    <location>
        <position position="229"/>
    </location>
</feature>
<evidence type="ECO:0000313" key="4">
    <source>
        <dbReference type="Proteomes" id="UP001445076"/>
    </source>
</evidence>
<evidence type="ECO:0000313" key="3">
    <source>
        <dbReference type="EMBL" id="KAK8726637.1"/>
    </source>
</evidence>
<keyword evidence="2" id="KW-0732">Signal</keyword>
<keyword evidence="4" id="KW-1185">Reference proteome</keyword>
<accession>A0AAW0W9C0</accession>
<protein>
    <submittedName>
        <fullName evidence="3">Uncharacterized protein</fullName>
    </submittedName>
</protein>
<dbReference type="AlphaFoldDB" id="A0AAW0W9C0"/>
<dbReference type="EMBL" id="JARKIK010000078">
    <property type="protein sequence ID" value="KAK8726637.1"/>
    <property type="molecule type" value="Genomic_DNA"/>
</dbReference>
<comment type="caution">
    <text evidence="3">The sequence shown here is derived from an EMBL/GenBank/DDBJ whole genome shotgun (WGS) entry which is preliminary data.</text>
</comment>
<dbReference type="Proteomes" id="UP001445076">
    <property type="component" value="Unassembled WGS sequence"/>
</dbReference>
<reference evidence="3 4" key="1">
    <citation type="journal article" date="2024" name="BMC Genomics">
        <title>Genome assembly of redclaw crayfish (Cherax quadricarinatus) provides insights into its immune adaptation and hypoxia tolerance.</title>
        <authorList>
            <person name="Liu Z."/>
            <person name="Zheng J."/>
            <person name="Li H."/>
            <person name="Fang K."/>
            <person name="Wang S."/>
            <person name="He J."/>
            <person name="Zhou D."/>
            <person name="Weng S."/>
            <person name="Chi M."/>
            <person name="Gu Z."/>
            <person name="He J."/>
            <person name="Li F."/>
            <person name="Wang M."/>
        </authorList>
    </citation>
    <scope>NUCLEOTIDE SEQUENCE [LARGE SCALE GENOMIC DNA]</scope>
    <source>
        <strain evidence="3">ZL_2023a</strain>
    </source>
</reference>
<gene>
    <name evidence="3" type="ORF">OTU49_009966</name>
</gene>
<feature type="chain" id="PRO_5043743628" evidence="2">
    <location>
        <begin position="23"/>
        <end position="229"/>
    </location>
</feature>
<feature type="compositionally biased region" description="Polar residues" evidence="1">
    <location>
        <begin position="210"/>
        <end position="220"/>
    </location>
</feature>
<evidence type="ECO:0000256" key="1">
    <source>
        <dbReference type="SAM" id="MobiDB-lite"/>
    </source>
</evidence>
<evidence type="ECO:0000256" key="2">
    <source>
        <dbReference type="SAM" id="SignalP"/>
    </source>
</evidence>
<name>A0AAW0W9C0_CHEQU</name>
<sequence>VMGARQLLALLVLLLVPTTIHGGLSHQPDHHSAEALITSEPQSSQGPQARQRPHARQSLLLVNTSVPSSVAPQPMQDTPEVALLRQQFLHSFQRIKEAVLAAESNHFQRIQEEEGLSAGAHHFQMIKEAVLSAEFNHFLRINDKVFTEDSHHFSDVLKNDLHDHSHSSDHPHENSNDSHDNSDEKSHDSSDDHPDDLHDHPLADTHHAPSDSSVTQHTPQPSRPLFLPQ</sequence>
<organism evidence="3 4">
    <name type="scientific">Cherax quadricarinatus</name>
    <name type="common">Australian red claw crayfish</name>
    <dbReference type="NCBI Taxonomy" id="27406"/>
    <lineage>
        <taxon>Eukaryota</taxon>
        <taxon>Metazoa</taxon>
        <taxon>Ecdysozoa</taxon>
        <taxon>Arthropoda</taxon>
        <taxon>Crustacea</taxon>
        <taxon>Multicrustacea</taxon>
        <taxon>Malacostraca</taxon>
        <taxon>Eumalacostraca</taxon>
        <taxon>Eucarida</taxon>
        <taxon>Decapoda</taxon>
        <taxon>Pleocyemata</taxon>
        <taxon>Astacidea</taxon>
        <taxon>Parastacoidea</taxon>
        <taxon>Parastacidae</taxon>
        <taxon>Cherax</taxon>
    </lineage>
</organism>
<feature type="compositionally biased region" description="Basic and acidic residues" evidence="1">
    <location>
        <begin position="162"/>
        <end position="209"/>
    </location>
</feature>
<proteinExistence type="predicted"/>
<feature type="signal peptide" evidence="2">
    <location>
        <begin position="1"/>
        <end position="22"/>
    </location>
</feature>
<feature type="region of interest" description="Disordered" evidence="1">
    <location>
        <begin position="162"/>
        <end position="229"/>
    </location>
</feature>